<name>A0A9N9C4V0_FUNMO</name>
<comment type="caution">
    <text evidence="1">The sequence shown here is derived from an EMBL/GenBank/DDBJ whole genome shotgun (WGS) entry which is preliminary data.</text>
</comment>
<accession>A0A9N9C4V0</accession>
<evidence type="ECO:0000313" key="1">
    <source>
        <dbReference type="EMBL" id="CAG8587726.1"/>
    </source>
</evidence>
<reference evidence="1" key="1">
    <citation type="submission" date="2021-06" db="EMBL/GenBank/DDBJ databases">
        <authorList>
            <person name="Kallberg Y."/>
            <person name="Tangrot J."/>
            <person name="Rosling A."/>
        </authorList>
    </citation>
    <scope>NUCLEOTIDE SEQUENCE</scope>
    <source>
        <strain evidence="1">87-6 pot B 2015</strain>
    </source>
</reference>
<organism evidence="1 2">
    <name type="scientific">Funneliformis mosseae</name>
    <name type="common">Endomycorrhizal fungus</name>
    <name type="synonym">Glomus mosseae</name>
    <dbReference type="NCBI Taxonomy" id="27381"/>
    <lineage>
        <taxon>Eukaryota</taxon>
        <taxon>Fungi</taxon>
        <taxon>Fungi incertae sedis</taxon>
        <taxon>Mucoromycota</taxon>
        <taxon>Glomeromycotina</taxon>
        <taxon>Glomeromycetes</taxon>
        <taxon>Glomerales</taxon>
        <taxon>Glomeraceae</taxon>
        <taxon>Funneliformis</taxon>
    </lineage>
</organism>
<evidence type="ECO:0000313" key="2">
    <source>
        <dbReference type="Proteomes" id="UP000789375"/>
    </source>
</evidence>
<keyword evidence="2" id="KW-1185">Reference proteome</keyword>
<dbReference type="Proteomes" id="UP000789375">
    <property type="component" value="Unassembled WGS sequence"/>
</dbReference>
<dbReference type="AlphaFoldDB" id="A0A9N9C4V0"/>
<dbReference type="EMBL" id="CAJVPP010002117">
    <property type="protein sequence ID" value="CAG8587726.1"/>
    <property type="molecule type" value="Genomic_DNA"/>
</dbReference>
<proteinExistence type="predicted"/>
<protein>
    <submittedName>
        <fullName evidence="1">13751_t:CDS:1</fullName>
    </submittedName>
</protein>
<gene>
    <name evidence="1" type="ORF">FMOSSE_LOCUS8278</name>
</gene>
<sequence length="206" mass="24055">MGSSQWIYSLDRHYDNSGTISNDCRNILKNYVDCIMDTYSNTPELITREVFEFVEIEVPEIYSIICEFETELKILEQQNKKALIIMETLLACKSVNGILERDLSEIQEKTRVEVEWSYNAYRSRLQLFMPTFNQLIKRMRCKINDINELIERRNVINMMGMSQGEIGVGVEVDSHEEWNLKGGDVENNQLLDSQQLGRAVWLDSKL</sequence>